<keyword evidence="2" id="KW-1003">Cell membrane</keyword>
<evidence type="ECO:0000313" key="11">
    <source>
        <dbReference type="Proteomes" id="UP001595528"/>
    </source>
</evidence>
<sequence>MNMTVLLQLLAEALRNFAASKQRTVLALIGLVIGTSSVIAMMNVGKIVAVEALRSFEKMGTDIVTVSVGRSSGQNAGPFGFADFDAFQKQVPHLTIAAPVVQSGGTTRYKDVDLQGIVTGASDTFADVAKLRLTQGRFISPFDGNLPFAVLGANVYQRTLQRSGSGPPVAPPKPGDTILIGSLPFTVVGILESYDQNPMIPVYVNGSIFIPIQATPRLGNFEGITNIIGRMSSTNVRQEVSDSINSFFQGMQPPRSAQVQTAQQLIAQMEAQAQMFTLLLGAIGSISLIVGGIGVMNIMIVSVSERRHEIGLRMAIGARPLDIQLLFLVESIVLSFFGGVIGCVLGMAASYGFAASQGYGFIVSETAVLLGLVVSVIVGIFFGYYPALQASRLDPIEALRS</sequence>
<evidence type="ECO:0000313" key="10">
    <source>
        <dbReference type="EMBL" id="MFC3230873.1"/>
    </source>
</evidence>
<dbReference type="EMBL" id="JBHRTR010000050">
    <property type="protein sequence ID" value="MFC3230873.1"/>
    <property type="molecule type" value="Genomic_DNA"/>
</dbReference>
<dbReference type="InterPro" id="IPR025857">
    <property type="entry name" value="MacB_PCD"/>
</dbReference>
<dbReference type="Proteomes" id="UP001595528">
    <property type="component" value="Unassembled WGS sequence"/>
</dbReference>
<dbReference type="PANTHER" id="PTHR30572:SF4">
    <property type="entry name" value="ABC TRANSPORTER PERMEASE YTRF"/>
    <property type="match status" value="1"/>
</dbReference>
<dbReference type="RefSeq" id="WP_379906334.1">
    <property type="nucleotide sequence ID" value="NZ_JBHRTR010000050.1"/>
</dbReference>
<dbReference type="Pfam" id="PF12704">
    <property type="entry name" value="MacB_PCD"/>
    <property type="match status" value="1"/>
</dbReference>
<feature type="domain" description="MacB-like periplasmic core" evidence="9">
    <location>
        <begin position="24"/>
        <end position="245"/>
    </location>
</feature>
<evidence type="ECO:0000256" key="5">
    <source>
        <dbReference type="ARBA" id="ARBA00023136"/>
    </source>
</evidence>
<accession>A0ABV7L8D1</accession>
<feature type="domain" description="ABC3 transporter permease C-terminal" evidence="8">
    <location>
        <begin position="283"/>
        <end position="395"/>
    </location>
</feature>
<evidence type="ECO:0000259" key="9">
    <source>
        <dbReference type="Pfam" id="PF12704"/>
    </source>
</evidence>
<evidence type="ECO:0000256" key="7">
    <source>
        <dbReference type="SAM" id="Phobius"/>
    </source>
</evidence>
<dbReference type="InterPro" id="IPR050250">
    <property type="entry name" value="Macrolide_Exporter_MacB"/>
</dbReference>
<evidence type="ECO:0000256" key="3">
    <source>
        <dbReference type="ARBA" id="ARBA00022692"/>
    </source>
</evidence>
<evidence type="ECO:0000256" key="1">
    <source>
        <dbReference type="ARBA" id="ARBA00004651"/>
    </source>
</evidence>
<dbReference type="InterPro" id="IPR003838">
    <property type="entry name" value="ABC3_permease_C"/>
</dbReference>
<feature type="transmembrane region" description="Helical" evidence="7">
    <location>
        <begin position="323"/>
        <end position="347"/>
    </location>
</feature>
<evidence type="ECO:0000259" key="8">
    <source>
        <dbReference type="Pfam" id="PF02687"/>
    </source>
</evidence>
<comment type="caution">
    <text evidence="10">The sequence shown here is derived from an EMBL/GenBank/DDBJ whole genome shotgun (WGS) entry which is preliminary data.</text>
</comment>
<dbReference type="Pfam" id="PF02687">
    <property type="entry name" value="FtsX"/>
    <property type="match status" value="1"/>
</dbReference>
<reference evidence="11" key="1">
    <citation type="journal article" date="2019" name="Int. J. Syst. Evol. Microbiol.">
        <title>The Global Catalogue of Microorganisms (GCM) 10K type strain sequencing project: providing services to taxonomists for standard genome sequencing and annotation.</title>
        <authorList>
            <consortium name="The Broad Institute Genomics Platform"/>
            <consortium name="The Broad Institute Genome Sequencing Center for Infectious Disease"/>
            <person name="Wu L."/>
            <person name="Ma J."/>
        </authorList>
    </citation>
    <scope>NUCLEOTIDE SEQUENCE [LARGE SCALE GENOMIC DNA]</scope>
    <source>
        <strain evidence="11">KCTC 42964</strain>
    </source>
</reference>
<evidence type="ECO:0000256" key="6">
    <source>
        <dbReference type="ARBA" id="ARBA00038076"/>
    </source>
</evidence>
<feature type="transmembrane region" description="Helical" evidence="7">
    <location>
        <begin position="25"/>
        <end position="49"/>
    </location>
</feature>
<gene>
    <name evidence="10" type="ORF">ACFOGJ_26750</name>
</gene>
<evidence type="ECO:0000256" key="2">
    <source>
        <dbReference type="ARBA" id="ARBA00022475"/>
    </source>
</evidence>
<keyword evidence="3 7" id="KW-0812">Transmembrane</keyword>
<protein>
    <submittedName>
        <fullName evidence="10">ABC transporter permease</fullName>
    </submittedName>
</protein>
<keyword evidence="4 7" id="KW-1133">Transmembrane helix</keyword>
<comment type="similarity">
    <text evidence="6">Belongs to the ABC-4 integral membrane protein family.</text>
</comment>
<keyword evidence="11" id="KW-1185">Reference proteome</keyword>
<feature type="transmembrane region" description="Helical" evidence="7">
    <location>
        <begin position="359"/>
        <end position="385"/>
    </location>
</feature>
<proteinExistence type="inferred from homology"/>
<keyword evidence="5 7" id="KW-0472">Membrane</keyword>
<evidence type="ECO:0000256" key="4">
    <source>
        <dbReference type="ARBA" id="ARBA00022989"/>
    </source>
</evidence>
<organism evidence="10 11">
    <name type="scientific">Marinibaculum pumilum</name>
    <dbReference type="NCBI Taxonomy" id="1766165"/>
    <lineage>
        <taxon>Bacteria</taxon>
        <taxon>Pseudomonadati</taxon>
        <taxon>Pseudomonadota</taxon>
        <taxon>Alphaproteobacteria</taxon>
        <taxon>Rhodospirillales</taxon>
        <taxon>Rhodospirillaceae</taxon>
        <taxon>Marinibaculum</taxon>
    </lineage>
</organism>
<dbReference type="PANTHER" id="PTHR30572">
    <property type="entry name" value="MEMBRANE COMPONENT OF TRANSPORTER-RELATED"/>
    <property type="match status" value="1"/>
</dbReference>
<name>A0ABV7L8D1_9PROT</name>
<feature type="transmembrane region" description="Helical" evidence="7">
    <location>
        <begin position="278"/>
        <end position="303"/>
    </location>
</feature>
<comment type="subcellular location">
    <subcellularLocation>
        <location evidence="1">Cell membrane</location>
        <topology evidence="1">Multi-pass membrane protein</topology>
    </subcellularLocation>
</comment>